<accession>A0A151WN57</accession>
<evidence type="ECO:0000313" key="3">
    <source>
        <dbReference type="Proteomes" id="UP000075809"/>
    </source>
</evidence>
<organism evidence="2 3">
    <name type="scientific">Mycetomoellerius zeteki</name>
    <dbReference type="NCBI Taxonomy" id="64791"/>
    <lineage>
        <taxon>Eukaryota</taxon>
        <taxon>Metazoa</taxon>
        <taxon>Ecdysozoa</taxon>
        <taxon>Arthropoda</taxon>
        <taxon>Hexapoda</taxon>
        <taxon>Insecta</taxon>
        <taxon>Pterygota</taxon>
        <taxon>Neoptera</taxon>
        <taxon>Endopterygota</taxon>
        <taxon>Hymenoptera</taxon>
        <taxon>Apocrita</taxon>
        <taxon>Aculeata</taxon>
        <taxon>Formicoidea</taxon>
        <taxon>Formicidae</taxon>
        <taxon>Myrmicinae</taxon>
        <taxon>Mycetomoellerius</taxon>
    </lineage>
</organism>
<keyword evidence="1" id="KW-0812">Transmembrane</keyword>
<protein>
    <recommendedName>
        <fullName evidence="4">Odorant receptor</fullName>
    </recommendedName>
</protein>
<dbReference type="AlphaFoldDB" id="A0A151WN57"/>
<keyword evidence="3" id="KW-1185">Reference proteome</keyword>
<feature type="transmembrane region" description="Helical" evidence="1">
    <location>
        <begin position="334"/>
        <end position="354"/>
    </location>
</feature>
<evidence type="ECO:0000313" key="2">
    <source>
        <dbReference type="EMBL" id="KYQ49309.1"/>
    </source>
</evidence>
<dbReference type="STRING" id="64791.A0A151WN57"/>
<keyword evidence="1" id="KW-0472">Membrane</keyword>
<name>A0A151WN57_9HYME</name>
<sequence length="413" mass="46928">MVHVGLQKTNEGIFKPLVKLTGNNADGIYFDADCWQQIVDNMVLMKEYLNYDNRTVKPNSIVIRNILINFTTSYGAKSILLANKEDEEESHSTSDATSPKKRRTYAVVIVMQETTFLGLQNVINCVNVHLKHLESLSDNVNKCAQYLIKEIELKLPNNTLGNIKGMDFQNVNPLNVRLNMVSGNLLPMTADNSSFPIFWKIYSTLIWLLEILQTCVLIPGCFFVPKEKALKDGVIGIVVGMEVICTIIRIYSCRGQVQQLIQKLNDVLSVEDEIMRSIVIETIKSMKSPFKFYWSAGVMSIIAWSSEPFMLAFQRNSFFYVDYKMPVVCGKEPVTTSMFVFGSVIVMMSSAYIFTKKVGADSYIINMLLLITAQYKYIALKLSMIFQDKLLQSDHSKSDTEKCNLNRDDYAEK</sequence>
<proteinExistence type="predicted"/>
<feature type="transmembrane region" description="Helical" evidence="1">
    <location>
        <begin position="234"/>
        <end position="252"/>
    </location>
</feature>
<feature type="transmembrane region" description="Helical" evidence="1">
    <location>
        <begin position="360"/>
        <end position="379"/>
    </location>
</feature>
<gene>
    <name evidence="2" type="ORF">ALC60_11623</name>
</gene>
<evidence type="ECO:0000256" key="1">
    <source>
        <dbReference type="SAM" id="Phobius"/>
    </source>
</evidence>
<reference evidence="2 3" key="1">
    <citation type="submission" date="2015-09" db="EMBL/GenBank/DDBJ databases">
        <title>Trachymyrmex zeteki WGS genome.</title>
        <authorList>
            <person name="Nygaard S."/>
            <person name="Hu H."/>
            <person name="Boomsma J."/>
            <person name="Zhang G."/>
        </authorList>
    </citation>
    <scope>NUCLEOTIDE SEQUENCE [LARGE SCALE GENOMIC DNA]</scope>
    <source>
        <strain evidence="2">Tzet28-1</strain>
        <tissue evidence="2">Whole body</tissue>
    </source>
</reference>
<evidence type="ECO:0008006" key="4">
    <source>
        <dbReference type="Google" id="ProtNLM"/>
    </source>
</evidence>
<feature type="transmembrane region" description="Helical" evidence="1">
    <location>
        <begin position="292"/>
        <end position="313"/>
    </location>
</feature>
<feature type="transmembrane region" description="Helical" evidence="1">
    <location>
        <begin position="197"/>
        <end position="222"/>
    </location>
</feature>
<dbReference type="EMBL" id="KQ982913">
    <property type="protein sequence ID" value="KYQ49309.1"/>
    <property type="molecule type" value="Genomic_DNA"/>
</dbReference>
<dbReference type="Proteomes" id="UP000075809">
    <property type="component" value="Unassembled WGS sequence"/>
</dbReference>
<keyword evidence="1" id="KW-1133">Transmembrane helix</keyword>